<evidence type="ECO:0000313" key="1">
    <source>
        <dbReference type="EMBL" id="KAH7911070.1"/>
    </source>
</evidence>
<accession>A0ACB8ACE6</accession>
<dbReference type="EMBL" id="MU267690">
    <property type="protein sequence ID" value="KAH7911070.1"/>
    <property type="molecule type" value="Genomic_DNA"/>
</dbReference>
<proteinExistence type="predicted"/>
<keyword evidence="2" id="KW-1185">Reference proteome</keyword>
<sequence length="122" mass="13549">MTFVALHSISGSSPLTALTLVILLYTITLHLACRDRSIKELDSRILEIMNAFPMLGICTIAGIELIYTVKSLVTALSLLAICLLPPIFAFSQRTRLYILQRTKERDLSRDTPDMADRVTGVP</sequence>
<protein>
    <submittedName>
        <fullName evidence="1">Uncharacterized protein</fullName>
    </submittedName>
</protein>
<dbReference type="Proteomes" id="UP000790377">
    <property type="component" value="Unassembled WGS sequence"/>
</dbReference>
<gene>
    <name evidence="1" type="ORF">BJ138DRAFT_1151489</name>
</gene>
<evidence type="ECO:0000313" key="2">
    <source>
        <dbReference type="Proteomes" id="UP000790377"/>
    </source>
</evidence>
<reference evidence="1" key="1">
    <citation type="journal article" date="2021" name="New Phytol.">
        <title>Evolutionary innovations through gain and loss of genes in the ectomycorrhizal Boletales.</title>
        <authorList>
            <person name="Wu G."/>
            <person name="Miyauchi S."/>
            <person name="Morin E."/>
            <person name="Kuo A."/>
            <person name="Drula E."/>
            <person name="Varga T."/>
            <person name="Kohler A."/>
            <person name="Feng B."/>
            <person name="Cao Y."/>
            <person name="Lipzen A."/>
            <person name="Daum C."/>
            <person name="Hundley H."/>
            <person name="Pangilinan J."/>
            <person name="Johnson J."/>
            <person name="Barry K."/>
            <person name="LaButti K."/>
            <person name="Ng V."/>
            <person name="Ahrendt S."/>
            <person name="Min B."/>
            <person name="Choi I.G."/>
            <person name="Park H."/>
            <person name="Plett J.M."/>
            <person name="Magnuson J."/>
            <person name="Spatafora J.W."/>
            <person name="Nagy L.G."/>
            <person name="Henrissat B."/>
            <person name="Grigoriev I.V."/>
            <person name="Yang Z.L."/>
            <person name="Xu J."/>
            <person name="Martin F.M."/>
        </authorList>
    </citation>
    <scope>NUCLEOTIDE SEQUENCE</scope>
    <source>
        <strain evidence="1">ATCC 28755</strain>
    </source>
</reference>
<organism evidence="1 2">
    <name type="scientific">Hygrophoropsis aurantiaca</name>
    <dbReference type="NCBI Taxonomy" id="72124"/>
    <lineage>
        <taxon>Eukaryota</taxon>
        <taxon>Fungi</taxon>
        <taxon>Dikarya</taxon>
        <taxon>Basidiomycota</taxon>
        <taxon>Agaricomycotina</taxon>
        <taxon>Agaricomycetes</taxon>
        <taxon>Agaricomycetidae</taxon>
        <taxon>Boletales</taxon>
        <taxon>Coniophorineae</taxon>
        <taxon>Hygrophoropsidaceae</taxon>
        <taxon>Hygrophoropsis</taxon>
    </lineage>
</organism>
<name>A0ACB8ACE6_9AGAM</name>
<comment type="caution">
    <text evidence="1">The sequence shown here is derived from an EMBL/GenBank/DDBJ whole genome shotgun (WGS) entry which is preliminary data.</text>
</comment>